<keyword evidence="7 8" id="KW-0687">Ribonucleoprotein</keyword>
<dbReference type="GO" id="GO:0005737">
    <property type="term" value="C:cytoplasm"/>
    <property type="evidence" value="ECO:0007669"/>
    <property type="project" value="UniProtKB-SubCell"/>
</dbReference>
<dbReference type="Proteomes" id="UP000085678">
    <property type="component" value="Unplaced"/>
</dbReference>
<evidence type="ECO:0000259" key="11">
    <source>
        <dbReference type="Pfam" id="PF17795"/>
    </source>
</evidence>
<dbReference type="GeneID" id="106178191"/>
<dbReference type="AlphaFoldDB" id="A0A2R2MLV8"/>
<dbReference type="InterPro" id="IPR036013">
    <property type="entry name" value="Band_7/SPFH_dom_sf"/>
</dbReference>
<dbReference type="RefSeq" id="XP_023931190.1">
    <property type="nucleotide sequence ID" value="XM_024075422.1"/>
</dbReference>
<dbReference type="Gene3D" id="6.10.250.720">
    <property type="match status" value="1"/>
</dbReference>
<keyword evidence="5" id="KW-0677">Repeat</keyword>
<feature type="compositionally biased region" description="Basic and acidic residues" evidence="9">
    <location>
        <begin position="306"/>
        <end position="329"/>
    </location>
</feature>
<dbReference type="PANTHER" id="PTHR14165:SF3">
    <property type="entry name" value="MAJOR VAULT PROTEIN"/>
    <property type="match status" value="1"/>
</dbReference>
<dbReference type="InterPro" id="IPR002499">
    <property type="entry name" value="Vault_N"/>
</dbReference>
<dbReference type="FunFam" id="2.30.30.620:FF:000002">
    <property type="entry name" value="Major vault protein"/>
    <property type="match status" value="1"/>
</dbReference>
<dbReference type="InterPro" id="IPR040989">
    <property type="entry name" value="Vault_3"/>
</dbReference>
<accession>A0A2R2MLV8</accession>
<feature type="region of interest" description="Disordered" evidence="9">
    <location>
        <begin position="303"/>
        <end position="329"/>
    </location>
</feature>
<dbReference type="Gene3D" id="6.20.380.10">
    <property type="match status" value="1"/>
</dbReference>
<dbReference type="Gene3D" id="3.30.479.30">
    <property type="entry name" value="Band 7 domain"/>
    <property type="match status" value="1"/>
</dbReference>
<evidence type="ECO:0000256" key="6">
    <source>
        <dbReference type="ARBA" id="ARBA00023242"/>
    </source>
</evidence>
<evidence type="ECO:0000259" key="12">
    <source>
        <dbReference type="Pfam" id="PF17796"/>
    </source>
</evidence>
<dbReference type="InterPro" id="IPR039059">
    <property type="entry name" value="MVP"/>
</dbReference>
<dbReference type="OrthoDB" id="6125719at2759"/>
<dbReference type="Gene3D" id="2.30.30.620">
    <property type="match status" value="1"/>
</dbReference>
<keyword evidence="4 8" id="KW-0963">Cytoplasm</keyword>
<evidence type="ECO:0000256" key="7">
    <source>
        <dbReference type="ARBA" id="ARBA00023274"/>
    </source>
</evidence>
<reference evidence="14" key="1">
    <citation type="submission" date="2025-08" db="UniProtKB">
        <authorList>
            <consortium name="RefSeq"/>
        </authorList>
    </citation>
    <scope>IDENTIFICATION</scope>
    <source>
        <tissue evidence="14">Gonads</tissue>
    </source>
</reference>
<evidence type="ECO:0000256" key="1">
    <source>
        <dbReference type="ARBA" id="ARBA00004123"/>
    </source>
</evidence>
<feature type="domain" description="Major vault protein repeat" evidence="12">
    <location>
        <begin position="22"/>
        <end position="80"/>
    </location>
</feature>
<dbReference type="STRING" id="7574.A0A2R2MLV8"/>
<dbReference type="CDD" id="cd08825">
    <property type="entry name" value="MVP_shoulder"/>
    <property type="match status" value="1"/>
</dbReference>
<protein>
    <recommendedName>
        <fullName evidence="3">Major vault protein</fullName>
    </recommendedName>
</protein>
<dbReference type="InterPro" id="IPR021870">
    <property type="entry name" value="MVP_shoulder"/>
</dbReference>
<evidence type="ECO:0000256" key="5">
    <source>
        <dbReference type="ARBA" id="ARBA00022737"/>
    </source>
</evidence>
<dbReference type="InterPro" id="IPR043023">
    <property type="entry name" value="MVP_rep_sf"/>
</dbReference>
<proteinExistence type="predicted"/>
<dbReference type="KEGG" id="lak:106178191"/>
<evidence type="ECO:0000256" key="9">
    <source>
        <dbReference type="SAM" id="MobiDB-lite"/>
    </source>
</evidence>
<dbReference type="Gene3D" id="2.30.30.570">
    <property type="match status" value="1"/>
</dbReference>
<dbReference type="PROSITE" id="PS51224">
    <property type="entry name" value="MVP"/>
    <property type="match status" value="1"/>
</dbReference>
<sequence>MIRGPKEYVPPVEVEVVCKRQAIPLDENEGIYVRNVKTGKVRAITGETYMLNQDEELWCKELPPAVEALLAQGKDPLADRGERGRGASTQTRDKTRVVTFRVPHNAAVQIYDYKEKKARVVFGPDLVMLGPDEQFTQLSLSGGKPKKPNLIKSLCLLMGPDFCTDIIVVETADHARLSLQLSYNWHFEISTKAGDKDFETEAAKLFSVPDFVGDACKAIASRVRGAVAQVQFDDFHKNSAKIIRASVFGIDDSKKVRDRFVFKQNNLIITSIDIQSVEPVDQRTRDALQKSVQLAIEITTNSQEAAARHEAERLEQEAKGRLERQKISDEAEAEKSRRALLELQAQSAAVESTGQAKAEAQSRAESARIEGEANVEQAKLKAQAMKIEAEGELERLTSAREAEIRFLREQNELELSKSKEMTAIETGKFKDMVNSIGADTIRAIATSGPEMQVKLLKALGLKSTLITDGSSPINLFNTANGLVGGSMVPMKRGPQVASDDEDED</sequence>
<feature type="repeat" description="MVP" evidence="8">
    <location>
        <begin position="27"/>
        <end position="79"/>
    </location>
</feature>
<dbReference type="FunFam" id="3.30.479.30:FF:000010">
    <property type="entry name" value="major vault protein-like"/>
    <property type="match status" value="1"/>
</dbReference>
<evidence type="ECO:0000256" key="3">
    <source>
        <dbReference type="ARBA" id="ARBA00018296"/>
    </source>
</evidence>
<name>A0A2R2MLV8_LINAN</name>
<feature type="domain" description="Major vault protein shoulder" evidence="10">
    <location>
        <begin position="159"/>
        <end position="281"/>
    </location>
</feature>
<evidence type="ECO:0000259" key="10">
    <source>
        <dbReference type="Pfam" id="PF11978"/>
    </source>
</evidence>
<evidence type="ECO:0000313" key="14">
    <source>
        <dbReference type="RefSeq" id="XP_023931190.1"/>
    </source>
</evidence>
<evidence type="ECO:0000256" key="2">
    <source>
        <dbReference type="ARBA" id="ARBA00004496"/>
    </source>
</evidence>
<dbReference type="InterPro" id="IPR041136">
    <property type="entry name" value="Vault_4"/>
</dbReference>
<evidence type="ECO:0000313" key="13">
    <source>
        <dbReference type="Proteomes" id="UP000085678"/>
    </source>
</evidence>
<dbReference type="Pfam" id="PF17796">
    <property type="entry name" value="Vault_4"/>
    <property type="match status" value="1"/>
</dbReference>
<feature type="domain" description="Major vault protein repeat" evidence="11">
    <location>
        <begin position="97"/>
        <end position="157"/>
    </location>
</feature>
<dbReference type="Gene3D" id="2.30.30.550">
    <property type="entry name" value="Major Vault Protein repeat"/>
    <property type="match status" value="1"/>
</dbReference>
<dbReference type="Pfam" id="PF11978">
    <property type="entry name" value="MVP_shoulder"/>
    <property type="match status" value="1"/>
</dbReference>
<evidence type="ECO:0000256" key="8">
    <source>
        <dbReference type="PROSITE-ProRule" id="PRU00571"/>
    </source>
</evidence>
<dbReference type="GO" id="GO:1990904">
    <property type="term" value="C:ribonucleoprotein complex"/>
    <property type="evidence" value="ECO:0007669"/>
    <property type="project" value="UniProtKB-UniRule"/>
</dbReference>
<dbReference type="InParanoid" id="A0A2R2MLV8"/>
<comment type="subcellular location">
    <subcellularLocation>
        <location evidence="2 8">Cytoplasm</location>
    </subcellularLocation>
    <subcellularLocation>
        <location evidence="1">Nucleus</location>
    </subcellularLocation>
</comment>
<organism evidence="13 14">
    <name type="scientific">Lingula anatina</name>
    <name type="common">Brachiopod</name>
    <name type="synonym">Lingula unguis</name>
    <dbReference type="NCBI Taxonomy" id="7574"/>
    <lineage>
        <taxon>Eukaryota</taxon>
        <taxon>Metazoa</taxon>
        <taxon>Spiralia</taxon>
        <taxon>Lophotrochozoa</taxon>
        <taxon>Brachiopoda</taxon>
        <taxon>Linguliformea</taxon>
        <taxon>Lingulata</taxon>
        <taxon>Lingulida</taxon>
        <taxon>Linguloidea</taxon>
        <taxon>Lingulidae</taxon>
        <taxon>Lingula</taxon>
    </lineage>
</organism>
<dbReference type="PANTHER" id="PTHR14165">
    <property type="entry name" value="MAJOR VAULT PROTEIN"/>
    <property type="match status" value="1"/>
</dbReference>
<dbReference type="Pfam" id="PF17795">
    <property type="entry name" value="Vault_3"/>
    <property type="match status" value="1"/>
</dbReference>
<dbReference type="GO" id="GO:0005634">
    <property type="term" value="C:nucleus"/>
    <property type="evidence" value="ECO:0007669"/>
    <property type="project" value="UniProtKB-SubCell"/>
</dbReference>
<keyword evidence="6" id="KW-0539">Nucleus</keyword>
<evidence type="ECO:0000256" key="4">
    <source>
        <dbReference type="ARBA" id="ARBA00022490"/>
    </source>
</evidence>
<gene>
    <name evidence="14" type="primary">LOC106178191</name>
</gene>
<dbReference type="FunFam" id="2.30.30.570:FF:000001">
    <property type="entry name" value="major vault protein-like"/>
    <property type="match status" value="1"/>
</dbReference>
<keyword evidence="13" id="KW-1185">Reference proteome</keyword>